<comment type="caution">
    <text evidence="2">The sequence shown here is derived from an EMBL/GenBank/DDBJ whole genome shotgun (WGS) entry which is preliminary data.</text>
</comment>
<gene>
    <name evidence="2" type="ORF">F4553_001115</name>
</gene>
<dbReference type="AlphaFoldDB" id="A0A841BKH6"/>
<reference evidence="2 3" key="1">
    <citation type="submission" date="2020-08" db="EMBL/GenBank/DDBJ databases">
        <title>Sequencing the genomes of 1000 actinobacteria strains.</title>
        <authorList>
            <person name="Klenk H.-P."/>
        </authorList>
    </citation>
    <scope>NUCLEOTIDE SEQUENCE [LARGE SCALE GENOMIC DNA]</scope>
    <source>
        <strain evidence="2 3">DSM 45362</strain>
    </source>
</reference>
<sequence length="106" mass="11767">MRRFESFRRGPDGHTTEARVWWLDGVPVQVGAHPDNPAHLPPPEPDLDRVAPLVRALHCRWITTDLALRDDGVWRVVEVGDAQVSGAPEHADPMAVLRPLADFAGH</sequence>
<dbReference type="Pfam" id="PF14243">
    <property type="entry name" value="R2K_3"/>
    <property type="match status" value="1"/>
</dbReference>
<proteinExistence type="predicted"/>
<evidence type="ECO:0000259" key="1">
    <source>
        <dbReference type="Pfam" id="PF14243"/>
    </source>
</evidence>
<feature type="domain" description="ATP-grasp" evidence="1">
    <location>
        <begin position="2"/>
        <end position="97"/>
    </location>
</feature>
<evidence type="ECO:0000313" key="3">
    <source>
        <dbReference type="Proteomes" id="UP000587527"/>
    </source>
</evidence>
<protein>
    <recommendedName>
        <fullName evidence="1">ATP-grasp domain-containing protein</fullName>
    </recommendedName>
</protein>
<organism evidence="2 3">
    <name type="scientific">Allocatelliglobosispora scoriae</name>
    <dbReference type="NCBI Taxonomy" id="643052"/>
    <lineage>
        <taxon>Bacteria</taxon>
        <taxon>Bacillati</taxon>
        <taxon>Actinomycetota</taxon>
        <taxon>Actinomycetes</taxon>
        <taxon>Micromonosporales</taxon>
        <taxon>Micromonosporaceae</taxon>
        <taxon>Allocatelliglobosispora</taxon>
    </lineage>
</organism>
<keyword evidence="3" id="KW-1185">Reference proteome</keyword>
<dbReference type="EMBL" id="JACHMN010000001">
    <property type="protein sequence ID" value="MBB5867736.1"/>
    <property type="molecule type" value="Genomic_DNA"/>
</dbReference>
<accession>A0A841BKH6</accession>
<evidence type="ECO:0000313" key="2">
    <source>
        <dbReference type="EMBL" id="MBB5867736.1"/>
    </source>
</evidence>
<name>A0A841BKH6_9ACTN</name>
<dbReference type="Proteomes" id="UP000587527">
    <property type="component" value="Unassembled WGS sequence"/>
</dbReference>
<dbReference type="InterPro" id="IPR025643">
    <property type="entry name" value="R2K_3"/>
</dbReference>